<feature type="transmembrane region" description="Helical" evidence="5">
    <location>
        <begin position="76"/>
        <end position="97"/>
    </location>
</feature>
<evidence type="ECO:0000256" key="2">
    <source>
        <dbReference type="ARBA" id="ARBA00022692"/>
    </source>
</evidence>
<evidence type="ECO:0000256" key="5">
    <source>
        <dbReference type="SAM" id="Phobius"/>
    </source>
</evidence>
<gene>
    <name evidence="7" type="ORF">J2Z43_001253</name>
</gene>
<evidence type="ECO:0000256" key="3">
    <source>
        <dbReference type="ARBA" id="ARBA00022989"/>
    </source>
</evidence>
<evidence type="ECO:0000256" key="1">
    <source>
        <dbReference type="ARBA" id="ARBA00004127"/>
    </source>
</evidence>
<reference evidence="7 8" key="1">
    <citation type="submission" date="2021-03" db="EMBL/GenBank/DDBJ databases">
        <title>Genomic Encyclopedia of Type Strains, Phase IV (KMG-IV): sequencing the most valuable type-strain genomes for metagenomic binning, comparative biology and taxonomic classification.</title>
        <authorList>
            <person name="Goeker M."/>
        </authorList>
    </citation>
    <scope>NUCLEOTIDE SEQUENCE [LARGE SCALE GENOMIC DNA]</scope>
    <source>
        <strain evidence="7 8">DSM 1289</strain>
    </source>
</reference>
<proteinExistence type="predicted"/>
<keyword evidence="3 5" id="KW-1133">Transmembrane helix</keyword>
<protein>
    <submittedName>
        <fullName evidence="7">Uncharacterized membrane protein YkvA (DUF1232 family)</fullName>
    </submittedName>
</protein>
<evidence type="ECO:0000313" key="7">
    <source>
        <dbReference type="EMBL" id="MBP1854863.1"/>
    </source>
</evidence>
<feature type="transmembrane region" description="Helical" evidence="5">
    <location>
        <begin position="53"/>
        <end position="70"/>
    </location>
</feature>
<evidence type="ECO:0000256" key="4">
    <source>
        <dbReference type="ARBA" id="ARBA00023136"/>
    </source>
</evidence>
<dbReference type="Proteomes" id="UP000767291">
    <property type="component" value="Unassembled WGS sequence"/>
</dbReference>
<evidence type="ECO:0000313" key="8">
    <source>
        <dbReference type="Proteomes" id="UP000767291"/>
    </source>
</evidence>
<name>A0ABS4EAD1_9FIRM</name>
<comment type="subcellular location">
    <subcellularLocation>
        <location evidence="1">Endomembrane system</location>
        <topology evidence="1">Multi-pass membrane protein</topology>
    </subcellularLocation>
</comment>
<keyword evidence="8" id="KW-1185">Reference proteome</keyword>
<dbReference type="Pfam" id="PF06803">
    <property type="entry name" value="DUF1232"/>
    <property type="match status" value="1"/>
</dbReference>
<dbReference type="InterPro" id="IPR010652">
    <property type="entry name" value="DUF1232"/>
</dbReference>
<keyword evidence="2 5" id="KW-0812">Transmembrane</keyword>
<evidence type="ECO:0000259" key="6">
    <source>
        <dbReference type="Pfam" id="PF06803"/>
    </source>
</evidence>
<feature type="domain" description="DUF1232" evidence="6">
    <location>
        <begin position="57"/>
        <end position="92"/>
    </location>
</feature>
<dbReference type="EMBL" id="JAGGJX010000001">
    <property type="protein sequence ID" value="MBP1854863.1"/>
    <property type="molecule type" value="Genomic_DNA"/>
</dbReference>
<accession>A0ABS4EAD1</accession>
<keyword evidence="4 5" id="KW-0472">Membrane</keyword>
<sequence length="128" mass="14734">MDIFINILNRILDFFKKILVRFKNAKFGILFITDIFKLPEFLFDARASIFSKMKVIGSFVFTLVYFGSPVDLMPEAIFGGFGFIDDLIILIWFLGIMSEEIQKYKKSIGGAKDPNVIDDVNFKVKDED</sequence>
<dbReference type="RefSeq" id="WP_209456300.1">
    <property type="nucleotide sequence ID" value="NZ_BAAACS010000013.1"/>
</dbReference>
<organism evidence="7 8">
    <name type="scientific">Metaclostridioides mangenotii</name>
    <dbReference type="NCBI Taxonomy" id="1540"/>
    <lineage>
        <taxon>Bacteria</taxon>
        <taxon>Bacillati</taxon>
        <taxon>Bacillota</taxon>
        <taxon>Clostridia</taxon>
        <taxon>Peptostreptococcales</taxon>
        <taxon>Peptostreptococcaceae</taxon>
        <taxon>Metaclostridioides</taxon>
    </lineage>
</organism>
<comment type="caution">
    <text evidence="7">The sequence shown here is derived from an EMBL/GenBank/DDBJ whole genome shotgun (WGS) entry which is preliminary data.</text>
</comment>